<accession>A0A538UA07</accession>
<protein>
    <submittedName>
        <fullName evidence="11">Zinc carboxypeptidase</fullName>
    </submittedName>
</protein>
<keyword evidence="11" id="KW-0121">Carboxypeptidase</keyword>
<sequence>MTALSSLHIARRTTLRLAFLLAVLGLRPDATARASARDPSAPRLVRVALSTSLTAQALAQAGIDVIEAHPGRFAMVLEWPGDDARLARLGAPREVIDEDPGVTAARRAHEDLPRRESARGKIIQSAARPDGITRVETLPPFGSGSLAGYWTLEEVKMKLDDLVASDTHDVVADKIDTLGYSVQGRPIWGLRIARSMPAPDSRPTVYYGALTHAREPGGMQALLYFVDDILSKYGTDPTATYLLDHRILYIVPVVNPDGYKINEDYYFSTGGVAFGYHRKNARDTNGNGMVDIGSDGIDINRNYGFQWGLNDVGSSPNPADETYRGPAPFSEPETQVQRDVVAALRPTCGISFHTYGDLMIHPWGYTPQATPDSLRFYEWDDEITLGNGYHSGQGVRVLYEVNGEFTDWCYGEATLKPRMFAWTPELGGPSDGFWAFASRIQPIAAENLRACYWVASLAGPVVRVERSTLAEGALHRGGIAHLTLRARNKGLAPTPGPELSATLVSLSTGGHVIQAVGGAPAIGSFQSVDQPYSRCFTISADDTVTLGRRLRFQVNFSDVDGFFSRDTVEFYCGTPTVLLADDAESGMGNWTTGNNQWGNQTGDPYRPGSFFSDSPSGLYPSNSNRSLTTASSFNLTTGVRAYLDFLARWEFEGDYDCGVVEGNLSGNTWTPAPGRATTPGNTGAQPPGQPVFEGAGRMWRPERVDLPERRQRQLRRLPHRLRAHRHLQSRESAGAGRGGRASHELDARAVGALAESRAGRRAARVLAPARDDPAAGCARRLRPPREDARGRRVRRGSLPGLVGSPRRAGPARGPGALSAATRRRRRLGDPPLAGAVAR</sequence>
<feature type="signal peptide" evidence="9">
    <location>
        <begin position="1"/>
        <end position="32"/>
    </location>
</feature>
<dbReference type="PROSITE" id="PS52035">
    <property type="entry name" value="PEPTIDASE_M14"/>
    <property type="match status" value="1"/>
</dbReference>
<feature type="compositionally biased region" description="Basic and acidic residues" evidence="8">
    <location>
        <begin position="699"/>
        <end position="711"/>
    </location>
</feature>
<dbReference type="Proteomes" id="UP000319836">
    <property type="component" value="Unassembled WGS sequence"/>
</dbReference>
<feature type="region of interest" description="Disordered" evidence="8">
    <location>
        <begin position="755"/>
        <end position="838"/>
    </location>
</feature>
<evidence type="ECO:0000256" key="5">
    <source>
        <dbReference type="ARBA" id="ARBA00022833"/>
    </source>
</evidence>
<dbReference type="InterPro" id="IPR033810">
    <property type="entry name" value="Carboxypeptidase_T"/>
</dbReference>
<evidence type="ECO:0000256" key="2">
    <source>
        <dbReference type="ARBA" id="ARBA00005988"/>
    </source>
</evidence>
<evidence type="ECO:0000313" key="12">
    <source>
        <dbReference type="Proteomes" id="UP000319836"/>
    </source>
</evidence>
<comment type="caution">
    <text evidence="11">The sequence shown here is derived from an EMBL/GenBank/DDBJ whole genome shotgun (WGS) entry which is preliminary data.</text>
</comment>
<dbReference type="SUPFAM" id="SSF53187">
    <property type="entry name" value="Zn-dependent exopeptidases"/>
    <property type="match status" value="1"/>
</dbReference>
<dbReference type="Pfam" id="PF00246">
    <property type="entry name" value="Peptidase_M14"/>
    <property type="match status" value="1"/>
</dbReference>
<dbReference type="GO" id="GO:0004181">
    <property type="term" value="F:metallocarboxypeptidase activity"/>
    <property type="evidence" value="ECO:0007669"/>
    <property type="project" value="InterPro"/>
</dbReference>
<keyword evidence="3" id="KW-0645">Protease</keyword>
<dbReference type="PRINTS" id="PR00765">
    <property type="entry name" value="CRBOXYPTASEA"/>
</dbReference>
<keyword evidence="9" id="KW-0732">Signal</keyword>
<reference evidence="11 12" key="1">
    <citation type="journal article" date="2019" name="Nat. Microbiol.">
        <title>Mediterranean grassland soil C-N compound turnover is dependent on rainfall and depth, and is mediated by genomically divergent microorganisms.</title>
        <authorList>
            <person name="Diamond S."/>
            <person name="Andeer P.F."/>
            <person name="Li Z."/>
            <person name="Crits-Christoph A."/>
            <person name="Burstein D."/>
            <person name="Anantharaman K."/>
            <person name="Lane K.R."/>
            <person name="Thomas B.C."/>
            <person name="Pan C."/>
            <person name="Northen T.R."/>
            <person name="Banfield J.F."/>
        </authorList>
    </citation>
    <scope>NUCLEOTIDE SEQUENCE [LARGE SCALE GENOMIC DNA]</scope>
    <source>
        <strain evidence="11">WS_10</strain>
    </source>
</reference>
<evidence type="ECO:0000259" key="10">
    <source>
        <dbReference type="PROSITE" id="PS52035"/>
    </source>
</evidence>
<evidence type="ECO:0000256" key="9">
    <source>
        <dbReference type="SAM" id="SignalP"/>
    </source>
</evidence>
<name>A0A538UA07_UNCEI</name>
<evidence type="ECO:0000313" key="11">
    <source>
        <dbReference type="EMBL" id="TMQ72742.1"/>
    </source>
</evidence>
<feature type="compositionally biased region" description="Basic residues" evidence="8">
    <location>
        <begin position="712"/>
        <end position="727"/>
    </location>
</feature>
<dbReference type="PANTHER" id="PTHR11705">
    <property type="entry name" value="PROTEASE FAMILY M14 CARBOXYPEPTIDASE A,B"/>
    <property type="match status" value="1"/>
</dbReference>
<dbReference type="GO" id="GO:0006508">
    <property type="term" value="P:proteolysis"/>
    <property type="evidence" value="ECO:0007669"/>
    <property type="project" value="UniProtKB-KW"/>
</dbReference>
<comment type="similarity">
    <text evidence="2 7">Belongs to the peptidase M14 family.</text>
</comment>
<dbReference type="PANTHER" id="PTHR11705:SF143">
    <property type="entry name" value="SLL0236 PROTEIN"/>
    <property type="match status" value="1"/>
</dbReference>
<dbReference type="Gene3D" id="3.40.630.10">
    <property type="entry name" value="Zn peptidases"/>
    <property type="match status" value="1"/>
</dbReference>
<feature type="domain" description="Peptidase M14" evidence="10">
    <location>
        <begin position="148"/>
        <end position="458"/>
    </location>
</feature>
<evidence type="ECO:0000256" key="6">
    <source>
        <dbReference type="ARBA" id="ARBA00023049"/>
    </source>
</evidence>
<keyword evidence="6" id="KW-0482">Metalloprotease</keyword>
<gene>
    <name evidence="11" type="ORF">E6K80_01950</name>
</gene>
<evidence type="ECO:0000256" key="4">
    <source>
        <dbReference type="ARBA" id="ARBA00022801"/>
    </source>
</evidence>
<feature type="compositionally biased region" description="Low complexity" evidence="8">
    <location>
        <begin position="796"/>
        <end position="816"/>
    </location>
</feature>
<keyword evidence="5" id="KW-0862">Zinc</keyword>
<evidence type="ECO:0000256" key="7">
    <source>
        <dbReference type="PROSITE-ProRule" id="PRU01379"/>
    </source>
</evidence>
<evidence type="ECO:0000256" key="8">
    <source>
        <dbReference type="SAM" id="MobiDB-lite"/>
    </source>
</evidence>
<dbReference type="SMART" id="SM00631">
    <property type="entry name" value="Zn_pept"/>
    <property type="match status" value="1"/>
</dbReference>
<dbReference type="CDD" id="cd03859">
    <property type="entry name" value="M14_CPT"/>
    <property type="match status" value="1"/>
</dbReference>
<dbReference type="GO" id="GO:0005615">
    <property type="term" value="C:extracellular space"/>
    <property type="evidence" value="ECO:0007669"/>
    <property type="project" value="TreeGrafter"/>
</dbReference>
<proteinExistence type="inferred from homology"/>
<evidence type="ECO:0000256" key="1">
    <source>
        <dbReference type="ARBA" id="ARBA00001947"/>
    </source>
</evidence>
<dbReference type="EMBL" id="VBPA01000043">
    <property type="protein sequence ID" value="TMQ72742.1"/>
    <property type="molecule type" value="Genomic_DNA"/>
</dbReference>
<dbReference type="GO" id="GO:0008270">
    <property type="term" value="F:zinc ion binding"/>
    <property type="evidence" value="ECO:0007669"/>
    <property type="project" value="InterPro"/>
</dbReference>
<feature type="region of interest" description="Disordered" evidence="8">
    <location>
        <begin position="675"/>
        <end position="743"/>
    </location>
</feature>
<feature type="active site" description="Proton donor/acceptor" evidence="7">
    <location>
        <position position="425"/>
    </location>
</feature>
<organism evidence="11 12">
    <name type="scientific">Eiseniibacteriota bacterium</name>
    <dbReference type="NCBI Taxonomy" id="2212470"/>
    <lineage>
        <taxon>Bacteria</taxon>
        <taxon>Candidatus Eiseniibacteriota</taxon>
    </lineage>
</organism>
<feature type="chain" id="PRO_5021704338" evidence="9">
    <location>
        <begin position="33"/>
        <end position="838"/>
    </location>
</feature>
<keyword evidence="4" id="KW-0378">Hydrolase</keyword>
<evidence type="ECO:0000256" key="3">
    <source>
        <dbReference type="ARBA" id="ARBA00022670"/>
    </source>
</evidence>
<comment type="cofactor">
    <cofactor evidence="1">
        <name>Zn(2+)</name>
        <dbReference type="ChEBI" id="CHEBI:29105"/>
    </cofactor>
</comment>
<dbReference type="InterPro" id="IPR000834">
    <property type="entry name" value="Peptidase_M14"/>
</dbReference>
<dbReference type="AlphaFoldDB" id="A0A538UA07"/>